<proteinExistence type="inferred from homology"/>
<feature type="transmembrane region" description="Helical" evidence="12">
    <location>
        <begin position="32"/>
        <end position="54"/>
    </location>
</feature>
<dbReference type="PROSITE" id="PS51013">
    <property type="entry name" value="PANNEXIN"/>
    <property type="match status" value="1"/>
</dbReference>
<name>A0A4C1W1X6_EUMVA</name>
<keyword evidence="6" id="KW-0303">Gap junction</keyword>
<dbReference type="PRINTS" id="PR01262">
    <property type="entry name" value="INNEXIN"/>
</dbReference>
<keyword evidence="11 12" id="KW-0407">Ion channel</keyword>
<dbReference type="GO" id="GO:0005921">
    <property type="term" value="C:gap junction"/>
    <property type="evidence" value="ECO:0007669"/>
    <property type="project" value="UniProtKB-SubCell"/>
</dbReference>
<keyword evidence="8 12" id="KW-1133">Transmembrane helix</keyword>
<evidence type="ECO:0000256" key="8">
    <source>
        <dbReference type="ARBA" id="ARBA00022989"/>
    </source>
</evidence>
<evidence type="ECO:0000313" key="13">
    <source>
        <dbReference type="EMBL" id="GBP45043.1"/>
    </source>
</evidence>
<comment type="caution">
    <text evidence="13">The sequence shown here is derived from an EMBL/GenBank/DDBJ whole genome shotgun (WGS) entry which is preliminary data.</text>
</comment>
<feature type="transmembrane region" description="Helical" evidence="12">
    <location>
        <begin position="162"/>
        <end position="180"/>
    </location>
</feature>
<keyword evidence="3 12" id="KW-0813">Transport</keyword>
<evidence type="ECO:0000256" key="10">
    <source>
        <dbReference type="ARBA" id="ARBA00023136"/>
    </source>
</evidence>
<keyword evidence="10 12" id="KW-0472">Membrane</keyword>
<evidence type="ECO:0000256" key="4">
    <source>
        <dbReference type="ARBA" id="ARBA00022475"/>
    </source>
</evidence>
<keyword evidence="14" id="KW-1185">Reference proteome</keyword>
<dbReference type="PANTHER" id="PTHR11893:SF37">
    <property type="entry name" value="INNEXIN INX3"/>
    <property type="match status" value="1"/>
</dbReference>
<dbReference type="GO" id="GO:0007602">
    <property type="term" value="P:phototransduction"/>
    <property type="evidence" value="ECO:0007669"/>
    <property type="project" value="TreeGrafter"/>
</dbReference>
<keyword evidence="4" id="KW-1003">Cell membrane</keyword>
<dbReference type="PANTHER" id="PTHR11893">
    <property type="entry name" value="INNEXIN"/>
    <property type="match status" value="1"/>
</dbReference>
<sequence length="416" mass="47197">MAIFGMVSAVAGFVKVRYLIDKAIIDNMVFRLHYRITSAILFLCCILVTANNLIGDPISCINDGAIPGHVLNTYCWITYTFTLPNSNSKLVAHPGLGNDYNEEKRIHAYYQWVPFMLFFQGILFYAPHWIWKTWEEGKVRMISDGMRGTAASISDDRNSRQVGNIFFLDTFLGGAFLTYGTEVVKFSNMNQEQRTDPMIEVFPRVTKCTFHKFGASGTIQKHDALCVLALNILNEKIFIFLWFWFIILSVVSGLALLYSAAVILLPRTRETILKRRFRFGTPTGVEALIRKTQYDLVENSLVAIRTKYLLVLIATIINRPDLIVAMLGQTLDQHEGLKDQTLQFQIESLWEYATAVGDFLLLHLLGQNMSLRVFGEVLDELSRRLHLGSNPPSAPSTLEMAPMYPVIDKLSKESET</sequence>
<evidence type="ECO:0000256" key="7">
    <source>
        <dbReference type="ARBA" id="ARBA00022949"/>
    </source>
</evidence>
<gene>
    <name evidence="13" type="primary">Inx3</name>
    <name evidence="12" type="synonym">inx</name>
    <name evidence="13" type="ORF">EVAR_23517_1</name>
</gene>
<keyword evidence="7" id="KW-0965">Cell junction</keyword>
<evidence type="ECO:0000256" key="9">
    <source>
        <dbReference type="ARBA" id="ARBA00023065"/>
    </source>
</evidence>
<dbReference type="InterPro" id="IPR000990">
    <property type="entry name" value="Innexin"/>
</dbReference>
<evidence type="ECO:0000313" key="14">
    <source>
        <dbReference type="Proteomes" id="UP000299102"/>
    </source>
</evidence>
<reference evidence="13 14" key="1">
    <citation type="journal article" date="2019" name="Commun. Biol.">
        <title>The bagworm genome reveals a unique fibroin gene that provides high tensile strength.</title>
        <authorList>
            <person name="Kono N."/>
            <person name="Nakamura H."/>
            <person name="Ohtoshi R."/>
            <person name="Tomita M."/>
            <person name="Numata K."/>
            <person name="Arakawa K."/>
        </authorList>
    </citation>
    <scope>NUCLEOTIDE SEQUENCE [LARGE SCALE GENOMIC DNA]</scope>
</reference>
<dbReference type="EMBL" id="BGZK01000463">
    <property type="protein sequence ID" value="GBP45043.1"/>
    <property type="molecule type" value="Genomic_DNA"/>
</dbReference>
<evidence type="ECO:0000256" key="3">
    <source>
        <dbReference type="ARBA" id="ARBA00022448"/>
    </source>
</evidence>
<dbReference type="Pfam" id="PF00876">
    <property type="entry name" value="Innexin"/>
    <property type="match status" value="2"/>
</dbReference>
<evidence type="ECO:0000256" key="5">
    <source>
        <dbReference type="ARBA" id="ARBA00022692"/>
    </source>
</evidence>
<comment type="function">
    <text evidence="12">Structural component of the gap junctions.</text>
</comment>
<comment type="similarity">
    <text evidence="12">Belongs to the pannexin family.</text>
</comment>
<dbReference type="GO" id="GO:0005886">
    <property type="term" value="C:plasma membrane"/>
    <property type="evidence" value="ECO:0007669"/>
    <property type="project" value="UniProtKB-SubCell"/>
</dbReference>
<dbReference type="OrthoDB" id="5867527at2759"/>
<keyword evidence="9 12" id="KW-0406">Ion transport</keyword>
<evidence type="ECO:0000256" key="2">
    <source>
        <dbReference type="ARBA" id="ARBA00004651"/>
    </source>
</evidence>
<protein>
    <recommendedName>
        <fullName evidence="12">Innexin</fullName>
    </recommendedName>
</protein>
<evidence type="ECO:0000256" key="11">
    <source>
        <dbReference type="ARBA" id="ARBA00023303"/>
    </source>
</evidence>
<dbReference type="GO" id="GO:0034220">
    <property type="term" value="P:monoatomic ion transmembrane transport"/>
    <property type="evidence" value="ECO:0007669"/>
    <property type="project" value="UniProtKB-KW"/>
</dbReference>
<dbReference type="GO" id="GO:0005243">
    <property type="term" value="F:gap junction channel activity"/>
    <property type="evidence" value="ECO:0007669"/>
    <property type="project" value="TreeGrafter"/>
</dbReference>
<keyword evidence="5 12" id="KW-0812">Transmembrane</keyword>
<dbReference type="Proteomes" id="UP000299102">
    <property type="component" value="Unassembled WGS sequence"/>
</dbReference>
<comment type="subcellular location">
    <subcellularLocation>
        <location evidence="1">Cell junction</location>
        <location evidence="1">Gap junction</location>
    </subcellularLocation>
    <subcellularLocation>
        <location evidence="2 12">Cell membrane</location>
        <topology evidence="2 12">Multi-pass membrane protein</topology>
    </subcellularLocation>
</comment>
<organism evidence="13 14">
    <name type="scientific">Eumeta variegata</name>
    <name type="common">Bagworm moth</name>
    <name type="synonym">Eumeta japonica</name>
    <dbReference type="NCBI Taxonomy" id="151549"/>
    <lineage>
        <taxon>Eukaryota</taxon>
        <taxon>Metazoa</taxon>
        <taxon>Ecdysozoa</taxon>
        <taxon>Arthropoda</taxon>
        <taxon>Hexapoda</taxon>
        <taxon>Insecta</taxon>
        <taxon>Pterygota</taxon>
        <taxon>Neoptera</taxon>
        <taxon>Endopterygota</taxon>
        <taxon>Lepidoptera</taxon>
        <taxon>Glossata</taxon>
        <taxon>Ditrysia</taxon>
        <taxon>Tineoidea</taxon>
        <taxon>Psychidae</taxon>
        <taxon>Oiketicinae</taxon>
        <taxon>Eumeta</taxon>
    </lineage>
</organism>
<accession>A0A4C1W1X6</accession>
<evidence type="ECO:0000256" key="6">
    <source>
        <dbReference type="ARBA" id="ARBA00022868"/>
    </source>
</evidence>
<dbReference type="STRING" id="151549.A0A4C1W1X6"/>
<feature type="transmembrane region" description="Helical" evidence="12">
    <location>
        <begin position="109"/>
        <end position="131"/>
    </location>
</feature>
<evidence type="ECO:0000256" key="1">
    <source>
        <dbReference type="ARBA" id="ARBA00004610"/>
    </source>
</evidence>
<dbReference type="AlphaFoldDB" id="A0A4C1W1X6"/>
<evidence type="ECO:0000256" key="12">
    <source>
        <dbReference type="RuleBase" id="RU010713"/>
    </source>
</evidence>
<feature type="transmembrane region" description="Helical" evidence="12">
    <location>
        <begin position="237"/>
        <end position="265"/>
    </location>
</feature>